<dbReference type="InterPro" id="IPR001148">
    <property type="entry name" value="CA_dom"/>
</dbReference>
<dbReference type="PROSITE" id="PS51144">
    <property type="entry name" value="ALPHA_CA_2"/>
    <property type="match status" value="1"/>
</dbReference>
<accession>I7MI22</accession>
<dbReference type="Pfam" id="PF00194">
    <property type="entry name" value="Carb_anhydrase"/>
    <property type="match status" value="2"/>
</dbReference>
<feature type="compositionally biased region" description="Basic and acidic residues" evidence="1">
    <location>
        <begin position="332"/>
        <end position="367"/>
    </location>
</feature>
<dbReference type="Gene3D" id="3.10.200.10">
    <property type="entry name" value="Alpha carbonic anhydrase"/>
    <property type="match status" value="2"/>
</dbReference>
<dbReference type="CDD" id="cd03124">
    <property type="entry name" value="alpha_CA_prokaryotic_like"/>
    <property type="match status" value="1"/>
</dbReference>
<dbReference type="HOGENOM" id="CLU_414186_0_0_1"/>
<dbReference type="GO" id="GO:0008270">
    <property type="term" value="F:zinc ion binding"/>
    <property type="evidence" value="ECO:0007669"/>
    <property type="project" value="InterPro"/>
</dbReference>
<dbReference type="SUPFAM" id="SSF51069">
    <property type="entry name" value="Carbonic anhydrase"/>
    <property type="match status" value="2"/>
</dbReference>
<dbReference type="InterPro" id="IPR036398">
    <property type="entry name" value="CA_dom_sf"/>
</dbReference>
<proteinExistence type="predicted"/>
<feature type="region of interest" description="Disordered" evidence="1">
    <location>
        <begin position="332"/>
        <end position="409"/>
    </location>
</feature>
<dbReference type="PANTHER" id="PTHR18952">
    <property type="entry name" value="CARBONIC ANHYDRASE"/>
    <property type="match status" value="1"/>
</dbReference>
<dbReference type="OrthoDB" id="429145at2759"/>
<name>I7MI22_TETTS</name>
<evidence type="ECO:0000313" key="4">
    <source>
        <dbReference type="Proteomes" id="UP000009168"/>
    </source>
</evidence>
<evidence type="ECO:0000256" key="1">
    <source>
        <dbReference type="SAM" id="MobiDB-lite"/>
    </source>
</evidence>
<dbReference type="PANTHER" id="PTHR18952:SF208">
    <property type="entry name" value="CARBONIC ANHYDRASE XA-RELATED"/>
    <property type="match status" value="1"/>
</dbReference>
<dbReference type="KEGG" id="tet:TTHERM_00141040"/>
<dbReference type="GeneID" id="7827470"/>
<dbReference type="GO" id="GO:0004089">
    <property type="term" value="F:carbonate dehydratase activity"/>
    <property type="evidence" value="ECO:0007669"/>
    <property type="project" value="InterPro"/>
</dbReference>
<dbReference type="InParanoid" id="I7MI22"/>
<feature type="region of interest" description="Disordered" evidence="1">
    <location>
        <begin position="225"/>
        <end position="248"/>
    </location>
</feature>
<dbReference type="InterPro" id="IPR023561">
    <property type="entry name" value="Carbonic_anhydrase_a-class"/>
</dbReference>
<keyword evidence="4" id="KW-1185">Reference proteome</keyword>
<dbReference type="RefSeq" id="XP_001011041.1">
    <property type="nucleotide sequence ID" value="XM_001011041.3"/>
</dbReference>
<protein>
    <submittedName>
        <fullName evidence="3">Eukaryotic-type carbonate dehydratase</fullName>
    </submittedName>
</protein>
<organism evidence="3 4">
    <name type="scientific">Tetrahymena thermophila (strain SB210)</name>
    <dbReference type="NCBI Taxonomy" id="312017"/>
    <lineage>
        <taxon>Eukaryota</taxon>
        <taxon>Sar</taxon>
        <taxon>Alveolata</taxon>
        <taxon>Ciliophora</taxon>
        <taxon>Intramacronucleata</taxon>
        <taxon>Oligohymenophorea</taxon>
        <taxon>Hymenostomatida</taxon>
        <taxon>Tetrahymenina</taxon>
        <taxon>Tetrahymenidae</taxon>
        <taxon>Tetrahymena</taxon>
    </lineage>
</organism>
<reference evidence="4" key="1">
    <citation type="journal article" date="2006" name="PLoS Biol.">
        <title>Macronuclear genome sequence of the ciliate Tetrahymena thermophila, a model eukaryote.</title>
        <authorList>
            <person name="Eisen J.A."/>
            <person name="Coyne R.S."/>
            <person name="Wu M."/>
            <person name="Wu D."/>
            <person name="Thiagarajan M."/>
            <person name="Wortman J.R."/>
            <person name="Badger J.H."/>
            <person name="Ren Q."/>
            <person name="Amedeo P."/>
            <person name="Jones K.M."/>
            <person name="Tallon L.J."/>
            <person name="Delcher A.L."/>
            <person name="Salzberg S.L."/>
            <person name="Silva J.C."/>
            <person name="Haas B.J."/>
            <person name="Majoros W.H."/>
            <person name="Farzad M."/>
            <person name="Carlton J.M."/>
            <person name="Smith R.K. Jr."/>
            <person name="Garg J."/>
            <person name="Pearlman R.E."/>
            <person name="Karrer K.M."/>
            <person name="Sun L."/>
            <person name="Manning G."/>
            <person name="Elde N.C."/>
            <person name="Turkewitz A.P."/>
            <person name="Asai D.J."/>
            <person name="Wilkes D.E."/>
            <person name="Wang Y."/>
            <person name="Cai H."/>
            <person name="Collins K."/>
            <person name="Stewart B.A."/>
            <person name="Lee S.R."/>
            <person name="Wilamowska K."/>
            <person name="Weinberg Z."/>
            <person name="Ruzzo W.L."/>
            <person name="Wloga D."/>
            <person name="Gaertig J."/>
            <person name="Frankel J."/>
            <person name="Tsao C.-C."/>
            <person name="Gorovsky M.A."/>
            <person name="Keeling P.J."/>
            <person name="Waller R.F."/>
            <person name="Patron N.J."/>
            <person name="Cherry J.M."/>
            <person name="Stover N.A."/>
            <person name="Krieger C.J."/>
            <person name="del Toro C."/>
            <person name="Ryder H.F."/>
            <person name="Williamson S.C."/>
            <person name="Barbeau R.A."/>
            <person name="Hamilton E.P."/>
            <person name="Orias E."/>
        </authorList>
    </citation>
    <scope>NUCLEOTIDE SEQUENCE [LARGE SCALE GENOMIC DNA]</scope>
    <source>
        <strain evidence="4">SB210</strain>
    </source>
</reference>
<dbReference type="STRING" id="312017.I7MI22"/>
<dbReference type="GO" id="GO:0006730">
    <property type="term" value="P:one-carbon metabolic process"/>
    <property type="evidence" value="ECO:0007669"/>
    <property type="project" value="TreeGrafter"/>
</dbReference>
<dbReference type="OMA" id="NCEIQIM"/>
<evidence type="ECO:0000313" key="3">
    <source>
        <dbReference type="EMBL" id="EAR90796.1"/>
    </source>
</evidence>
<dbReference type="Proteomes" id="UP000009168">
    <property type="component" value="Unassembled WGS sequence"/>
</dbReference>
<dbReference type="InterPro" id="IPR041891">
    <property type="entry name" value="Alpha_CA_prokaryot-like"/>
</dbReference>
<gene>
    <name evidence="3" type="ORF">TTHERM_00141040</name>
</gene>
<evidence type="ECO:0000259" key="2">
    <source>
        <dbReference type="PROSITE" id="PS51144"/>
    </source>
</evidence>
<dbReference type="SMART" id="SM01057">
    <property type="entry name" value="Carb_anhydrase"/>
    <property type="match status" value="1"/>
</dbReference>
<dbReference type="eggNOG" id="KOG0382">
    <property type="taxonomic scope" value="Eukaryota"/>
</dbReference>
<sequence length="660" mass="76227">MTTDEAPIKWTGFCIDASAMQSPININGPFSFMSMDLDIIFRQIDSGQSYLQNVNNELVIKGDFGYISQDSTIFSSYEIAFKSPSEHSVGNSQTFFPLEMQVKFVSASQSKLNMAFLFSYGEESDFLNRLGFGRGVLRNLQQNQNFEIPQAFNLQHVLPSKNKFFIYKGSDTMPPCEPTIWLIGYDTLKLTQAQLSDFPTSLSYQGRDTQKKKQEIFINFNIEKEEEKKDEQEQQEDQLEELNSTDQNLHDQYNQQQVNLLNKIKDSFILLGDSTIYDPFVYGHDSEPSAKFIKDTDYIVIQKEKPDLNKMKEQVEIEEIIFEKLRDDQKARQDKIDETNNKQEYVPDKNNEQSQPDKDEKVEKNEEQSQQQSTNSAILVHKKTVKGRQDKKETVKAASDNQTSQKKEEVVEKIKQKNEGPEHYAYNKDGEWDQIPIFSIDSWPQLCQEGKQQSPINIDPQSLMVLEDGEINVYYNQLNQDPWLFNDNIKLTLGGLFGTIEFQEHLYDANFIHFHFPSEHTFGADNKRADIEFQIEHVSLYGQKLIVSILGDLSDTQTNPFLEAMGISGLEFSKFQKIDEKVQLQPRLVSLDILTDSLESFYRYEGSFTHPPCTEGVTWIISRDHVQINKIQLDNLRSLLGLKHNVRGTHDINGREIFVK</sequence>
<feature type="domain" description="Alpha-carbonic anhydrase" evidence="2">
    <location>
        <begin position="422"/>
        <end position="660"/>
    </location>
</feature>
<dbReference type="AlphaFoldDB" id="I7MI22"/>
<dbReference type="EMBL" id="GG662793">
    <property type="protein sequence ID" value="EAR90796.1"/>
    <property type="molecule type" value="Genomic_DNA"/>
</dbReference>